<evidence type="ECO:0000313" key="2">
    <source>
        <dbReference type="Proteomes" id="UP000189670"/>
    </source>
</evidence>
<sequence>MVEQKRGNSIYLYEAVGYWDPQKKQMRQKRKYLGKKDEVTGVAIKPRKEKEVRAIRDYGHIYLLETIAKEIGLGATLKKTFKEEINSIMGMAFFKVAEGKACHLQSSWAEAQYMDEEMHLSSSDISRLHKQLGKNSKARLEFFEKWIKKQK</sequence>
<accession>A0A1V1NZU8</accession>
<name>A0A1V1NZU8_9BACT</name>
<protein>
    <submittedName>
        <fullName evidence="1">Uncharacterized protein</fullName>
    </submittedName>
</protein>
<gene>
    <name evidence="1" type="ORF">OMM_10875</name>
</gene>
<reference evidence="2" key="1">
    <citation type="submission" date="2012-11" db="EMBL/GenBank/DDBJ databases">
        <authorList>
            <person name="Lucero-Rivera Y.E."/>
            <person name="Tovar-Ramirez D."/>
        </authorList>
    </citation>
    <scope>NUCLEOTIDE SEQUENCE [LARGE SCALE GENOMIC DNA]</scope>
    <source>
        <strain evidence="2">Araruama</strain>
    </source>
</reference>
<organism evidence="1 2">
    <name type="scientific">Candidatus Magnetoglobus multicellularis str. Araruama</name>
    <dbReference type="NCBI Taxonomy" id="890399"/>
    <lineage>
        <taxon>Bacteria</taxon>
        <taxon>Pseudomonadati</taxon>
        <taxon>Thermodesulfobacteriota</taxon>
        <taxon>Desulfobacteria</taxon>
        <taxon>Desulfobacterales</taxon>
        <taxon>Desulfobacteraceae</taxon>
        <taxon>Candidatus Magnetoglobus</taxon>
    </lineage>
</organism>
<dbReference type="AlphaFoldDB" id="A0A1V1NZU8"/>
<comment type="caution">
    <text evidence="1">The sequence shown here is derived from an EMBL/GenBank/DDBJ whole genome shotgun (WGS) entry which is preliminary data.</text>
</comment>
<proteinExistence type="predicted"/>
<dbReference type="EMBL" id="ATBP01001072">
    <property type="protein sequence ID" value="ETR68101.1"/>
    <property type="molecule type" value="Genomic_DNA"/>
</dbReference>
<dbReference type="Proteomes" id="UP000189670">
    <property type="component" value="Unassembled WGS sequence"/>
</dbReference>
<evidence type="ECO:0000313" key="1">
    <source>
        <dbReference type="EMBL" id="ETR68101.1"/>
    </source>
</evidence>